<organism evidence="1">
    <name type="scientific">viral metagenome</name>
    <dbReference type="NCBI Taxonomy" id="1070528"/>
    <lineage>
        <taxon>unclassified sequences</taxon>
        <taxon>metagenomes</taxon>
        <taxon>organismal metagenomes</taxon>
    </lineage>
</organism>
<name>A0A6H1ZC33_9ZZZZ</name>
<dbReference type="EMBL" id="MT144599">
    <property type="protein sequence ID" value="QJH94339.1"/>
    <property type="molecule type" value="Genomic_DNA"/>
</dbReference>
<accession>A0A6H1ZC33</accession>
<sequence>MAVRTPLLKPVPISGYREYPELNPRTEQQGLKLLMEVLAQNPFSQKLFERYIGSSLMPVEFMDQLGGSQRSDYARYHPEEGIQMSQEMPSREVLPSLVHELQHGVRDWEGELNRYNLKDLIRDIISGSSERRGLEEALADRAQRSGIVRRSY</sequence>
<gene>
    <name evidence="1" type="ORF">TM448A00171_0041</name>
    <name evidence="2" type="ORF">TM448B00200_0046</name>
</gene>
<protein>
    <submittedName>
        <fullName evidence="1">Uncharacterized protein</fullName>
    </submittedName>
</protein>
<reference evidence="1" key="1">
    <citation type="submission" date="2020-03" db="EMBL/GenBank/DDBJ databases">
        <title>The deep terrestrial virosphere.</title>
        <authorList>
            <person name="Holmfeldt K."/>
            <person name="Nilsson E."/>
            <person name="Simone D."/>
            <person name="Lopez-Fernandez M."/>
            <person name="Wu X."/>
            <person name="de Brujin I."/>
            <person name="Lundin D."/>
            <person name="Andersson A."/>
            <person name="Bertilsson S."/>
            <person name="Dopson M."/>
        </authorList>
    </citation>
    <scope>NUCLEOTIDE SEQUENCE</scope>
    <source>
        <strain evidence="1">TM448A00171</strain>
        <strain evidence="2">TM448B00200</strain>
    </source>
</reference>
<evidence type="ECO:0000313" key="2">
    <source>
        <dbReference type="EMBL" id="QJH94339.1"/>
    </source>
</evidence>
<dbReference type="EMBL" id="MT143984">
    <property type="protein sequence ID" value="QJA45022.1"/>
    <property type="molecule type" value="Genomic_DNA"/>
</dbReference>
<evidence type="ECO:0000313" key="1">
    <source>
        <dbReference type="EMBL" id="QJA45022.1"/>
    </source>
</evidence>
<proteinExistence type="predicted"/>
<dbReference type="AlphaFoldDB" id="A0A6H1ZC33"/>